<evidence type="ECO:0000256" key="4">
    <source>
        <dbReference type="PIRNR" id="PIRNR000183"/>
    </source>
</evidence>
<dbReference type="SUPFAM" id="SSF52283">
    <property type="entry name" value="Formate/glycerate dehydrogenase catalytic domain-like"/>
    <property type="match status" value="1"/>
</dbReference>
<keyword evidence="3 4" id="KW-0560">Oxidoreductase</keyword>
<gene>
    <name evidence="7" type="primary">ald</name>
    <name evidence="7" type="ORF">PF327_03510</name>
</gene>
<dbReference type="NCBIfam" id="TIGR00518">
    <property type="entry name" value="alaDH"/>
    <property type="match status" value="1"/>
</dbReference>
<dbReference type="Pfam" id="PF01262">
    <property type="entry name" value="AlaDh_PNT_C"/>
    <property type="match status" value="1"/>
</dbReference>
<dbReference type="SMART" id="SM01002">
    <property type="entry name" value="AlaDh_PNT_C"/>
    <property type="match status" value="1"/>
</dbReference>
<dbReference type="GO" id="GO:0000286">
    <property type="term" value="F:alanine dehydrogenase activity"/>
    <property type="evidence" value="ECO:0007669"/>
    <property type="project" value="UniProtKB-EC"/>
</dbReference>
<evidence type="ECO:0000256" key="3">
    <source>
        <dbReference type="ARBA" id="ARBA00023002"/>
    </source>
</evidence>
<feature type="domain" description="Alanine dehydrogenase/pyridine nucleotide transhydrogenase NAD(H)-binding" evidence="5">
    <location>
        <begin position="148"/>
        <end position="296"/>
    </location>
</feature>
<sequence length="379" mass="41495">MKIGIPKEIKIKEYRVGMIPSGVRLLVEGRHKVYIQKDAGEKSGFSNEEYKQAGAVILDDPKEIFEICEMIVKVKEPQPEEYELLKPGQILFTYLHLAPNKKLTEILLEKKVTAIGFETVQEGRRLPLLEPMSEIAGRVAPMVASYFLAMHNNGMGVLISGSTGILPSRVLIIGSGSVAKNAAKIASGMGADVIVMGRNPQSMKSIEESMEANVSTLYSNAYNMEKILPTVDIVIGAVYVTGEKAPQLITRKMLSYCKKGTVLVDVAIDQGGCIETSRPTTHDDPVFEVDGVLHYCVANIPGDYPLTATQALANATIPYVKKIADMGWKTACLKDEAIYSGVNVAGGFVTDEAVANAHEMEYKMLKDMIYHCPEYGERL</sequence>
<dbReference type="EC" id="1.4.1.1" evidence="2 4"/>
<dbReference type="PIRSF" id="PIRSF000183">
    <property type="entry name" value="Alanine_dh"/>
    <property type="match status" value="1"/>
</dbReference>
<feature type="domain" description="Alanine dehydrogenase/pyridine nucleotide transhydrogenase N-terminal" evidence="6">
    <location>
        <begin position="4"/>
        <end position="136"/>
    </location>
</feature>
<organism evidence="7 8">
    <name type="scientific">Sulfurovum xiamenensis</name>
    <dbReference type="NCBI Taxonomy" id="3019066"/>
    <lineage>
        <taxon>Bacteria</taxon>
        <taxon>Pseudomonadati</taxon>
        <taxon>Campylobacterota</taxon>
        <taxon>Epsilonproteobacteria</taxon>
        <taxon>Campylobacterales</taxon>
        <taxon>Sulfurovaceae</taxon>
        <taxon>Sulfurovum</taxon>
    </lineage>
</organism>
<dbReference type="Gene3D" id="3.40.50.720">
    <property type="entry name" value="NAD(P)-binding Rossmann-like Domain"/>
    <property type="match status" value="2"/>
</dbReference>
<evidence type="ECO:0000259" key="5">
    <source>
        <dbReference type="SMART" id="SM01002"/>
    </source>
</evidence>
<evidence type="ECO:0000259" key="6">
    <source>
        <dbReference type="SMART" id="SM01003"/>
    </source>
</evidence>
<dbReference type="RefSeq" id="WP_289401361.1">
    <property type="nucleotide sequence ID" value="NZ_JAQIBC010000002.1"/>
</dbReference>
<dbReference type="InterPro" id="IPR007886">
    <property type="entry name" value="AlaDH/PNT_N"/>
</dbReference>
<proteinExistence type="inferred from homology"/>
<dbReference type="SUPFAM" id="SSF51735">
    <property type="entry name" value="NAD(P)-binding Rossmann-fold domains"/>
    <property type="match status" value="1"/>
</dbReference>
<keyword evidence="8" id="KW-1185">Reference proteome</keyword>
<dbReference type="EMBL" id="JAQIBC010000002">
    <property type="protein sequence ID" value="MDM5263253.1"/>
    <property type="molecule type" value="Genomic_DNA"/>
</dbReference>
<comment type="catalytic activity">
    <reaction evidence="4">
        <text>L-alanine + NAD(+) + H2O = pyruvate + NH4(+) + NADH + H(+)</text>
        <dbReference type="Rhea" id="RHEA:18405"/>
        <dbReference type="ChEBI" id="CHEBI:15361"/>
        <dbReference type="ChEBI" id="CHEBI:15377"/>
        <dbReference type="ChEBI" id="CHEBI:15378"/>
        <dbReference type="ChEBI" id="CHEBI:28938"/>
        <dbReference type="ChEBI" id="CHEBI:57540"/>
        <dbReference type="ChEBI" id="CHEBI:57945"/>
        <dbReference type="ChEBI" id="CHEBI:57972"/>
        <dbReference type="EC" id="1.4.1.1"/>
    </reaction>
</comment>
<name>A0ABT7QQ78_9BACT</name>
<comment type="caution">
    <text evidence="7">The sequence shown here is derived from an EMBL/GenBank/DDBJ whole genome shotgun (WGS) entry which is preliminary data.</text>
</comment>
<dbReference type="PANTHER" id="PTHR42795">
    <property type="entry name" value="ALANINE DEHYDROGENASE"/>
    <property type="match status" value="1"/>
</dbReference>
<evidence type="ECO:0000256" key="2">
    <source>
        <dbReference type="ARBA" id="ARBA00012897"/>
    </source>
</evidence>
<dbReference type="InterPro" id="IPR036291">
    <property type="entry name" value="NAD(P)-bd_dom_sf"/>
</dbReference>
<evidence type="ECO:0000313" key="8">
    <source>
        <dbReference type="Proteomes" id="UP001169066"/>
    </source>
</evidence>
<reference evidence="7" key="1">
    <citation type="submission" date="2023-01" db="EMBL/GenBank/DDBJ databases">
        <title>Sulfurovum sp. XTW-4 genome assembly.</title>
        <authorList>
            <person name="Wang J."/>
        </authorList>
    </citation>
    <scope>NUCLEOTIDE SEQUENCE</scope>
    <source>
        <strain evidence="7">XTW-4</strain>
    </source>
</reference>
<protein>
    <recommendedName>
        <fullName evidence="2 4">Alanine dehydrogenase</fullName>
        <ecNumber evidence="2 4">1.4.1.1</ecNumber>
    </recommendedName>
</protein>
<dbReference type="InterPro" id="IPR008141">
    <property type="entry name" value="Ala_DH"/>
</dbReference>
<dbReference type="Proteomes" id="UP001169066">
    <property type="component" value="Unassembled WGS sequence"/>
</dbReference>
<dbReference type="PANTHER" id="PTHR42795:SF1">
    <property type="entry name" value="ALANINE DEHYDROGENASE"/>
    <property type="match status" value="1"/>
</dbReference>
<dbReference type="Pfam" id="PF05222">
    <property type="entry name" value="AlaDh_PNT_N"/>
    <property type="match status" value="1"/>
</dbReference>
<evidence type="ECO:0000256" key="1">
    <source>
        <dbReference type="ARBA" id="ARBA00005689"/>
    </source>
</evidence>
<evidence type="ECO:0000313" key="7">
    <source>
        <dbReference type="EMBL" id="MDM5263253.1"/>
    </source>
</evidence>
<dbReference type="SMART" id="SM01003">
    <property type="entry name" value="AlaDh_PNT_N"/>
    <property type="match status" value="1"/>
</dbReference>
<keyword evidence="4" id="KW-0520">NAD</keyword>
<dbReference type="CDD" id="cd05305">
    <property type="entry name" value="L-AlaDH"/>
    <property type="match status" value="1"/>
</dbReference>
<accession>A0ABT7QQ78</accession>
<comment type="similarity">
    <text evidence="1 4">Belongs to the AlaDH/PNT family.</text>
</comment>
<dbReference type="InterPro" id="IPR007698">
    <property type="entry name" value="AlaDH/PNT_NAD(H)-bd"/>
</dbReference>